<keyword evidence="3" id="KW-1000">Mitochondrion outer membrane</keyword>
<evidence type="ECO:0000313" key="8">
    <source>
        <dbReference type="EMBL" id="RHY31470.1"/>
    </source>
</evidence>
<dbReference type="Pfam" id="PF10568">
    <property type="entry name" value="Tom37"/>
    <property type="match status" value="1"/>
</dbReference>
<evidence type="ECO:0000256" key="1">
    <source>
        <dbReference type="ARBA" id="ARBA00004294"/>
    </source>
</evidence>
<proteinExistence type="predicted"/>
<evidence type="ECO:0000256" key="4">
    <source>
        <dbReference type="ARBA" id="ARBA00022927"/>
    </source>
</evidence>
<evidence type="ECO:0000256" key="6">
    <source>
        <dbReference type="ARBA" id="ARBA00023136"/>
    </source>
</evidence>
<feature type="domain" description="Mitochondrial outer membrane transport complex Sam37/metaxin N-terminal" evidence="7">
    <location>
        <begin position="13"/>
        <end position="76"/>
    </location>
</feature>
<evidence type="ECO:0000256" key="2">
    <source>
        <dbReference type="ARBA" id="ARBA00022448"/>
    </source>
</evidence>
<accession>A0A3R6VNX6</accession>
<organism evidence="8 9">
    <name type="scientific">Aphanomyces invadans</name>
    <dbReference type="NCBI Taxonomy" id="157072"/>
    <lineage>
        <taxon>Eukaryota</taxon>
        <taxon>Sar</taxon>
        <taxon>Stramenopiles</taxon>
        <taxon>Oomycota</taxon>
        <taxon>Saprolegniomycetes</taxon>
        <taxon>Saprolegniales</taxon>
        <taxon>Verrucalvaceae</taxon>
        <taxon>Aphanomyces</taxon>
    </lineage>
</organism>
<gene>
    <name evidence="8" type="ORF">DYB32_003472</name>
</gene>
<dbReference type="GO" id="GO:0015031">
    <property type="term" value="P:protein transport"/>
    <property type="evidence" value="ECO:0007669"/>
    <property type="project" value="UniProtKB-KW"/>
</dbReference>
<evidence type="ECO:0000256" key="3">
    <source>
        <dbReference type="ARBA" id="ARBA00022787"/>
    </source>
</evidence>
<keyword evidence="6" id="KW-0472">Membrane</keyword>
<dbReference type="PANTHER" id="PTHR12289">
    <property type="entry name" value="METAXIN RELATED"/>
    <property type="match status" value="1"/>
</dbReference>
<keyword evidence="2" id="KW-0813">Transport</keyword>
<keyword evidence="5" id="KW-0496">Mitochondrion</keyword>
<dbReference type="InterPro" id="IPR050931">
    <property type="entry name" value="Mito_Protein_Transport_Metaxin"/>
</dbReference>
<evidence type="ECO:0000256" key="5">
    <source>
        <dbReference type="ARBA" id="ARBA00023128"/>
    </source>
</evidence>
<protein>
    <recommendedName>
        <fullName evidence="7">Mitochondrial outer membrane transport complex Sam37/metaxin N-terminal domain-containing protein</fullName>
    </recommendedName>
</protein>
<dbReference type="Proteomes" id="UP000285060">
    <property type="component" value="Unassembled WGS sequence"/>
</dbReference>
<comment type="caution">
    <text evidence="8">The sequence shown here is derived from an EMBL/GenBank/DDBJ whole genome shotgun (WGS) entry which is preliminary data.</text>
</comment>
<sequence length="269" mass="29611">MPDFSSAESLQYYKDLDANLSDKQRAESVAFRAIVQEKLARVLDYCQWVDPITYSEVTRPAVQRVMPFPLNRIVPKLLHARHTAAFHASSSLLSKEHVYLTARDSYVALNSPSALDAVVFGHVVDALSDGQLREVIAIHGPRLVQFATHVRDVYFDSAAHAALCSQNMPNAFANLDAAFLTGDFNLVPHAAYVAPFHSLSWSQREVVKASQAAADPSTAHDAVVTYDKSTRNVLLGGFLAILLYGLSQLSISIEDDDDDFDDDDALDDD</sequence>
<dbReference type="PANTHER" id="PTHR12289:SF41">
    <property type="entry name" value="FAILED AXON CONNECTIONS-RELATED"/>
    <property type="match status" value="1"/>
</dbReference>
<reference evidence="8 9" key="1">
    <citation type="submission" date="2018-08" db="EMBL/GenBank/DDBJ databases">
        <title>Aphanomyces genome sequencing and annotation.</title>
        <authorList>
            <person name="Minardi D."/>
            <person name="Oidtmann B."/>
            <person name="Van Der Giezen M."/>
            <person name="Studholme D.J."/>
        </authorList>
    </citation>
    <scope>NUCLEOTIDE SEQUENCE [LARGE SCALE GENOMIC DNA]</scope>
    <source>
        <strain evidence="8 9">NJM0002</strain>
    </source>
</reference>
<dbReference type="GO" id="GO:0001401">
    <property type="term" value="C:SAM complex"/>
    <property type="evidence" value="ECO:0007669"/>
    <property type="project" value="InterPro"/>
</dbReference>
<name>A0A3R6VNX6_9STRA</name>
<dbReference type="VEuPathDB" id="FungiDB:H310_01977"/>
<dbReference type="EMBL" id="QUSY01000212">
    <property type="protein sequence ID" value="RHY31470.1"/>
    <property type="molecule type" value="Genomic_DNA"/>
</dbReference>
<dbReference type="AlphaFoldDB" id="A0A3R6VNX6"/>
<evidence type="ECO:0000259" key="7">
    <source>
        <dbReference type="Pfam" id="PF10568"/>
    </source>
</evidence>
<dbReference type="GO" id="GO:0006626">
    <property type="term" value="P:protein targeting to mitochondrion"/>
    <property type="evidence" value="ECO:0007669"/>
    <property type="project" value="TreeGrafter"/>
</dbReference>
<comment type="subcellular location">
    <subcellularLocation>
        <location evidence="1">Mitochondrion outer membrane</location>
    </subcellularLocation>
</comment>
<dbReference type="InterPro" id="IPR019564">
    <property type="entry name" value="Sam37/metaxin_N"/>
</dbReference>
<keyword evidence="4" id="KW-0653">Protein transport</keyword>
<keyword evidence="9" id="KW-1185">Reference proteome</keyword>
<evidence type="ECO:0000313" key="9">
    <source>
        <dbReference type="Proteomes" id="UP000285060"/>
    </source>
</evidence>